<keyword evidence="2" id="KW-1133">Transmembrane helix</keyword>
<dbReference type="Pfam" id="PF07907">
    <property type="entry name" value="YibE_F"/>
    <property type="match status" value="1"/>
</dbReference>
<feature type="transmembrane region" description="Helical" evidence="2">
    <location>
        <begin position="210"/>
        <end position="231"/>
    </location>
</feature>
<dbReference type="RefSeq" id="WP_252673899.1">
    <property type="nucleotide sequence ID" value="NZ_CP099547.1"/>
</dbReference>
<reference evidence="3" key="1">
    <citation type="submission" date="2022-06" db="EMBL/GenBank/DDBJ databases">
        <title>Complete Genome Sequence of Arcanobacterium pinnipediorum strain DSM 28752 isolated from a harbour seal.</title>
        <authorList>
            <person name="Borowiak M."/>
            <person name="Kreitlow A."/>
            <person name="Alssahen M."/>
            <person name="Malorny B."/>
            <person name="Laemmler C."/>
            <person name="Prenger-Berninghoff E."/>
            <person name="Siebert U."/>
            <person name="Ploetz M."/>
            <person name="Abdulmawjood A."/>
        </authorList>
    </citation>
    <scope>NUCLEOTIDE SEQUENCE</scope>
    <source>
        <strain evidence="3">DSM 28752</strain>
    </source>
</reference>
<feature type="transmembrane region" description="Helical" evidence="2">
    <location>
        <begin position="336"/>
        <end position="361"/>
    </location>
</feature>
<evidence type="ECO:0000313" key="4">
    <source>
        <dbReference type="Proteomes" id="UP001056109"/>
    </source>
</evidence>
<keyword evidence="4" id="KW-1185">Reference proteome</keyword>
<name>A0ABY5AIL4_9ACTO</name>
<dbReference type="Proteomes" id="UP001056109">
    <property type="component" value="Chromosome"/>
</dbReference>
<evidence type="ECO:0000256" key="1">
    <source>
        <dbReference type="SAM" id="MobiDB-lite"/>
    </source>
</evidence>
<organism evidence="3 4">
    <name type="scientific">Arcanobacterium pinnipediorum</name>
    <dbReference type="NCBI Taxonomy" id="1503041"/>
    <lineage>
        <taxon>Bacteria</taxon>
        <taxon>Bacillati</taxon>
        <taxon>Actinomycetota</taxon>
        <taxon>Actinomycetes</taxon>
        <taxon>Actinomycetales</taxon>
        <taxon>Actinomycetaceae</taxon>
        <taxon>Arcanobacterium</taxon>
    </lineage>
</organism>
<dbReference type="PANTHER" id="PTHR41771">
    <property type="entry name" value="MEMBRANE PROTEIN-RELATED"/>
    <property type="match status" value="1"/>
</dbReference>
<gene>
    <name evidence="3" type="ORF">NG665_03480</name>
</gene>
<evidence type="ECO:0000256" key="2">
    <source>
        <dbReference type="SAM" id="Phobius"/>
    </source>
</evidence>
<evidence type="ECO:0000313" key="3">
    <source>
        <dbReference type="EMBL" id="USR80049.1"/>
    </source>
</evidence>
<keyword evidence="2" id="KW-0472">Membrane</keyword>
<dbReference type="InterPro" id="IPR012507">
    <property type="entry name" value="YibE_F"/>
</dbReference>
<feature type="transmembrane region" description="Helical" evidence="2">
    <location>
        <begin position="238"/>
        <end position="257"/>
    </location>
</feature>
<feature type="transmembrane region" description="Helical" evidence="2">
    <location>
        <begin position="160"/>
        <end position="177"/>
    </location>
</feature>
<feature type="transmembrane region" description="Helical" evidence="2">
    <location>
        <begin position="277"/>
        <end position="298"/>
    </location>
</feature>
<feature type="transmembrane region" description="Helical" evidence="2">
    <location>
        <begin position="42"/>
        <end position="63"/>
    </location>
</feature>
<dbReference type="PANTHER" id="PTHR41771:SF1">
    <property type="entry name" value="MEMBRANE PROTEIN"/>
    <property type="match status" value="1"/>
</dbReference>
<sequence>MQANSLAAKHSMGGEENTLTTHSHSHSGALDLTPTDRRRVRLALAWVVIPIALLTVLGLYLLWPTTGALESDGSSAIASRAEFAPGTQRVIGEISFIGQTDENRQTPVKMRVDDAEVGVHVPYEFVHNGLDVGDRIHAIFSPSLAQTDTAYIFIDFERSVPVWALIILYALVVIVVARGKGLAALVGLGVSLAVVAVFMLPALMAGRSPILVVIVGAISMMFTSIYLAHGISIRTTTAILGTLGGLVITGIVAWISIDSINLTGTYGEESVGLFSQLGFLRMDQILLCGMILAGLGALNDVTITQVSTVWELHAANPLAQRRKIFRQAMVIGRDHIASTVYTLAFAYVGSALPLLLSAALVDRGIVDFFMIGQVTEEIVRTLVASVGLVLAIPMTTAIAAVFAPVAPAIEKETN</sequence>
<feature type="region of interest" description="Disordered" evidence="1">
    <location>
        <begin position="1"/>
        <end position="31"/>
    </location>
</feature>
<accession>A0ABY5AIL4</accession>
<keyword evidence="2" id="KW-0812">Transmembrane</keyword>
<protein>
    <submittedName>
        <fullName evidence="3">YibE/F family protein</fullName>
    </submittedName>
</protein>
<feature type="transmembrane region" description="Helical" evidence="2">
    <location>
        <begin position="184"/>
        <end position="204"/>
    </location>
</feature>
<dbReference type="EMBL" id="CP099547">
    <property type="protein sequence ID" value="USR80049.1"/>
    <property type="molecule type" value="Genomic_DNA"/>
</dbReference>
<proteinExistence type="predicted"/>
<feature type="transmembrane region" description="Helical" evidence="2">
    <location>
        <begin position="381"/>
        <end position="406"/>
    </location>
</feature>